<dbReference type="Pfam" id="PF01547">
    <property type="entry name" value="SBP_bac_1"/>
    <property type="match status" value="1"/>
</dbReference>
<evidence type="ECO:0000256" key="5">
    <source>
        <dbReference type="ARBA" id="ARBA00023288"/>
    </source>
</evidence>
<dbReference type="InterPro" id="IPR050490">
    <property type="entry name" value="Bact_solute-bd_prot1"/>
</dbReference>
<dbReference type="InterPro" id="IPR006059">
    <property type="entry name" value="SBP"/>
</dbReference>
<organism evidence="7 8">
    <name type="scientific">Trueperella pecoris</name>
    <dbReference type="NCBI Taxonomy" id="2733571"/>
    <lineage>
        <taxon>Bacteria</taxon>
        <taxon>Bacillati</taxon>
        <taxon>Actinomycetota</taxon>
        <taxon>Actinomycetes</taxon>
        <taxon>Actinomycetales</taxon>
        <taxon>Actinomycetaceae</taxon>
        <taxon>Trueperella</taxon>
    </lineage>
</organism>
<dbReference type="Proteomes" id="UP000595053">
    <property type="component" value="Chromosome"/>
</dbReference>
<dbReference type="PANTHER" id="PTHR43649:SF33">
    <property type="entry name" value="POLYGALACTURONAN_RHAMNOGALACTURONAN-BINDING PROTEIN YTCQ"/>
    <property type="match status" value="1"/>
</dbReference>
<evidence type="ECO:0000256" key="3">
    <source>
        <dbReference type="ARBA" id="ARBA00023136"/>
    </source>
</evidence>
<keyword evidence="8" id="KW-1185">Reference proteome</keyword>
<reference evidence="7 8" key="1">
    <citation type="submission" date="2020-10" db="EMBL/GenBank/DDBJ databases">
        <title>Trueperella pecoris sp. nov. isolated from bovine and porcine specimens.</title>
        <authorList>
            <person name="Schoenecker L."/>
            <person name="Schnydrig P."/>
            <person name="Brodard I."/>
            <person name="Thomann A."/>
            <person name="Hemphill A."/>
            <person name="Rodriguez-Campos S."/>
            <person name="Perreten V."/>
            <person name="Jores J."/>
            <person name="Kittl S."/>
        </authorList>
    </citation>
    <scope>NUCLEOTIDE SEQUENCE [LARGE SCALE GENOMIC DNA]</scope>
    <source>
        <strain evidence="7 8">15A0121</strain>
    </source>
</reference>
<evidence type="ECO:0000256" key="4">
    <source>
        <dbReference type="ARBA" id="ARBA00023139"/>
    </source>
</evidence>
<accession>A0A8A5U4D7</accession>
<feature type="signal peptide" evidence="6">
    <location>
        <begin position="1"/>
        <end position="25"/>
    </location>
</feature>
<dbReference type="RefSeq" id="WP_197551393.1">
    <property type="nucleotide sequence ID" value="NZ_CP063213.1"/>
</dbReference>
<evidence type="ECO:0000313" key="7">
    <source>
        <dbReference type="EMBL" id="QOR45968.1"/>
    </source>
</evidence>
<keyword evidence="5" id="KW-0449">Lipoprotein</keyword>
<evidence type="ECO:0000256" key="1">
    <source>
        <dbReference type="ARBA" id="ARBA00022475"/>
    </source>
</evidence>
<dbReference type="EMBL" id="CP063213">
    <property type="protein sequence ID" value="QOR45968.1"/>
    <property type="molecule type" value="Genomic_DNA"/>
</dbReference>
<evidence type="ECO:0000256" key="6">
    <source>
        <dbReference type="SAM" id="SignalP"/>
    </source>
</evidence>
<gene>
    <name evidence="7" type="ORF">INS88_01710</name>
</gene>
<protein>
    <submittedName>
        <fullName evidence="7">Sugar ABC transporter substrate-binding protein</fullName>
    </submittedName>
</protein>
<name>A0A7M1QVJ7_9ACTO</name>
<evidence type="ECO:0000256" key="2">
    <source>
        <dbReference type="ARBA" id="ARBA00022729"/>
    </source>
</evidence>
<dbReference type="PANTHER" id="PTHR43649">
    <property type="entry name" value="ARABINOSE-BINDING PROTEIN-RELATED"/>
    <property type="match status" value="1"/>
</dbReference>
<accession>A0A7M1QVJ7</accession>
<dbReference type="AlphaFoldDB" id="A0A7M1QVJ7"/>
<dbReference type="PROSITE" id="PS51257">
    <property type="entry name" value="PROKAR_LIPOPROTEIN"/>
    <property type="match status" value="1"/>
</dbReference>
<dbReference type="CDD" id="cd13585">
    <property type="entry name" value="PBP2_TMBP_like"/>
    <property type="match status" value="1"/>
</dbReference>
<evidence type="ECO:0000313" key="8">
    <source>
        <dbReference type="Proteomes" id="UP000595053"/>
    </source>
</evidence>
<keyword evidence="3" id="KW-0472">Membrane</keyword>
<feature type="chain" id="PRO_5038621060" evidence="6">
    <location>
        <begin position="26"/>
        <end position="434"/>
    </location>
</feature>
<keyword evidence="4" id="KW-0564">Palmitate</keyword>
<proteinExistence type="predicted"/>
<sequence>MKKRNLKKTAAVALGAALVVGMLSACSGGSNEARGKGSVTWSTWGTPDELKVFEKFNAEFEARHPDIKINFQPVASYSDYHSKLNTQLTSGTAPDVFYVGDDQIANLVANGVLEPIDSHVESAASPISLADFSEAIYQVAQLDGQTYGLPNDVNPDAFWYDKQALAAAGIAEDPADLAAKDEWTTDKFFEMADALHRADMTGAAFWNYWSTTDSMIASQGGKIYDDAGKYVANTDATSVAALEKWAQKFADGHFAVADVMPAGQDPDTLFAQHKLGFLVQGRYTVASVEGAGNSIDDYDVVRWPTPDGKATTSGVASSFLAINKKAADKEAAFTFFSEFLSKEGQTLRLSGNGNALPSITGIDEIVTSVHKPTHVATLLGMRDKGFSNFQVEAAVPGLSAQISNDHMLPLYQGKSSAQKTLDQIAELVSQKTSK</sequence>
<keyword evidence="1" id="KW-1003">Cell membrane</keyword>
<dbReference type="SUPFAM" id="SSF53850">
    <property type="entry name" value="Periplasmic binding protein-like II"/>
    <property type="match status" value="1"/>
</dbReference>
<dbReference type="Gene3D" id="3.40.190.10">
    <property type="entry name" value="Periplasmic binding protein-like II"/>
    <property type="match status" value="1"/>
</dbReference>
<keyword evidence="2 6" id="KW-0732">Signal</keyword>